<accession>A0A517XZ50</accession>
<dbReference type="GO" id="GO:0051539">
    <property type="term" value="F:4 iron, 4 sulfur cluster binding"/>
    <property type="evidence" value="ECO:0007669"/>
    <property type="project" value="UniProtKB-KW"/>
</dbReference>
<dbReference type="Gene3D" id="1.10.340.30">
    <property type="entry name" value="Hypothetical protein, domain 2"/>
    <property type="match status" value="1"/>
</dbReference>
<reference evidence="5 6" key="1">
    <citation type="submission" date="2019-02" db="EMBL/GenBank/DDBJ databases">
        <title>Deep-cultivation of Planctomycetes and their phenomic and genomic characterization uncovers novel biology.</title>
        <authorList>
            <person name="Wiegand S."/>
            <person name="Jogler M."/>
            <person name="Boedeker C."/>
            <person name="Pinto D."/>
            <person name="Vollmers J."/>
            <person name="Rivas-Marin E."/>
            <person name="Kohn T."/>
            <person name="Peeters S.H."/>
            <person name="Heuer A."/>
            <person name="Rast P."/>
            <person name="Oberbeckmann S."/>
            <person name="Bunk B."/>
            <person name="Jeske O."/>
            <person name="Meyerdierks A."/>
            <person name="Storesund J.E."/>
            <person name="Kallscheuer N."/>
            <person name="Luecker S."/>
            <person name="Lage O.M."/>
            <person name="Pohl T."/>
            <person name="Merkel B.J."/>
            <person name="Hornburger P."/>
            <person name="Mueller R.-W."/>
            <person name="Bruemmer F."/>
            <person name="Labrenz M."/>
            <person name="Spormann A.M."/>
            <person name="Op den Camp H."/>
            <person name="Overmann J."/>
            <person name="Amann R."/>
            <person name="Jetten M.S.M."/>
            <person name="Mascher T."/>
            <person name="Medema M.H."/>
            <person name="Devos D.P."/>
            <person name="Kaster A.-K."/>
            <person name="Ovreas L."/>
            <person name="Rohde M."/>
            <person name="Galperin M.Y."/>
            <person name="Jogler C."/>
        </authorList>
    </citation>
    <scope>NUCLEOTIDE SEQUENCE [LARGE SCALE GENOMIC DNA]</scope>
    <source>
        <strain evidence="5 6">ETA_A1</strain>
    </source>
</reference>
<dbReference type="InterPro" id="IPR023170">
    <property type="entry name" value="HhH_base_excis_C"/>
</dbReference>
<dbReference type="GO" id="GO:0006281">
    <property type="term" value="P:DNA repair"/>
    <property type="evidence" value="ECO:0007669"/>
    <property type="project" value="InterPro"/>
</dbReference>
<gene>
    <name evidence="5" type="primary">nth</name>
    <name evidence="5" type="ORF">ETAA1_47840</name>
</gene>
<dbReference type="InterPro" id="IPR011257">
    <property type="entry name" value="DNA_glycosylase"/>
</dbReference>
<dbReference type="RefSeq" id="WP_145242823.1">
    <property type="nucleotide sequence ID" value="NZ_CP036273.1"/>
</dbReference>
<dbReference type="GO" id="GO:0140078">
    <property type="term" value="F:class I DNA-(apurinic or apyrimidinic site) endonuclease activity"/>
    <property type="evidence" value="ECO:0007669"/>
    <property type="project" value="UniProtKB-EC"/>
</dbReference>
<keyword evidence="1" id="KW-0004">4Fe-4S</keyword>
<keyword evidence="6" id="KW-1185">Reference proteome</keyword>
<sequence>MPAITNKQQLLSAAHAALKKRYPLPSAAPDEPRPVLEELVYAVCREGTTPADADRAYDALRKTFVDWNEVRVSTVQEVADSLRPLPSAGLKAGWIIALLQAVFEMTYSYDLDELEKKGLKQAAKQLARYFDPKDLEKLGLRQAAKQAARLETMHDYAVAWVVQRRLGGHAIPLDNPTLRVLRRLGVVEPGEPESLEALRGSVEHVIPKAKGPEFTDLMSVHAKELCVDGTPDCPHCPLKADCPTAPQVLAAGKKPGEGKPKKSR</sequence>
<keyword evidence="5" id="KW-0378">Hydrolase</keyword>
<keyword evidence="5" id="KW-0456">Lyase</keyword>
<name>A0A517XZ50_9BACT</name>
<keyword evidence="2" id="KW-0479">Metal-binding</keyword>
<proteinExistence type="predicted"/>
<keyword evidence="5" id="KW-0255">Endonuclease</keyword>
<evidence type="ECO:0000313" key="5">
    <source>
        <dbReference type="EMBL" id="QDU22796.1"/>
    </source>
</evidence>
<dbReference type="PANTHER" id="PTHR10359">
    <property type="entry name" value="A/G-SPECIFIC ADENINE GLYCOSYLASE/ENDONUCLEASE III"/>
    <property type="match status" value="1"/>
</dbReference>
<dbReference type="AlphaFoldDB" id="A0A517XZ50"/>
<keyword evidence="3" id="KW-0408">Iron</keyword>
<evidence type="ECO:0000256" key="2">
    <source>
        <dbReference type="ARBA" id="ARBA00022723"/>
    </source>
</evidence>
<dbReference type="GO" id="GO:0046872">
    <property type="term" value="F:metal ion binding"/>
    <property type="evidence" value="ECO:0007669"/>
    <property type="project" value="UniProtKB-KW"/>
</dbReference>
<protein>
    <submittedName>
        <fullName evidence="5">Endonuclease III</fullName>
        <ecNumber evidence="5">4.2.99.18</ecNumber>
    </submittedName>
</protein>
<evidence type="ECO:0000313" key="6">
    <source>
        <dbReference type="Proteomes" id="UP000319576"/>
    </source>
</evidence>
<keyword evidence="4" id="KW-0411">Iron-sulfur</keyword>
<dbReference type="OrthoDB" id="268440at2"/>
<evidence type="ECO:0000256" key="1">
    <source>
        <dbReference type="ARBA" id="ARBA00022485"/>
    </source>
</evidence>
<dbReference type="KEGG" id="uli:ETAA1_47840"/>
<keyword evidence="5" id="KW-0540">Nuclease</keyword>
<evidence type="ECO:0000256" key="3">
    <source>
        <dbReference type="ARBA" id="ARBA00023004"/>
    </source>
</evidence>
<organism evidence="5 6">
    <name type="scientific">Urbifossiella limnaea</name>
    <dbReference type="NCBI Taxonomy" id="2528023"/>
    <lineage>
        <taxon>Bacteria</taxon>
        <taxon>Pseudomonadati</taxon>
        <taxon>Planctomycetota</taxon>
        <taxon>Planctomycetia</taxon>
        <taxon>Gemmatales</taxon>
        <taxon>Gemmataceae</taxon>
        <taxon>Urbifossiella</taxon>
    </lineage>
</organism>
<dbReference type="Proteomes" id="UP000319576">
    <property type="component" value="Chromosome"/>
</dbReference>
<evidence type="ECO:0000256" key="4">
    <source>
        <dbReference type="ARBA" id="ARBA00023014"/>
    </source>
</evidence>
<dbReference type="SUPFAM" id="SSF48150">
    <property type="entry name" value="DNA-glycosylase"/>
    <property type="match status" value="1"/>
</dbReference>
<dbReference type="Gene3D" id="1.10.1670.10">
    <property type="entry name" value="Helix-hairpin-Helix base-excision DNA repair enzymes (C-terminal)"/>
    <property type="match status" value="1"/>
</dbReference>
<dbReference type="EC" id="4.2.99.18" evidence="5"/>
<dbReference type="EMBL" id="CP036273">
    <property type="protein sequence ID" value="QDU22796.1"/>
    <property type="molecule type" value="Genomic_DNA"/>
</dbReference>